<feature type="signal peptide" evidence="2">
    <location>
        <begin position="1"/>
        <end position="24"/>
    </location>
</feature>
<evidence type="ECO:0008006" key="5">
    <source>
        <dbReference type="Google" id="ProtNLM"/>
    </source>
</evidence>
<evidence type="ECO:0000313" key="4">
    <source>
        <dbReference type="Proteomes" id="UP000324974"/>
    </source>
</evidence>
<keyword evidence="2" id="KW-0732">Signal</keyword>
<name>A0A5C1A3V2_9BACT</name>
<dbReference type="Proteomes" id="UP000324974">
    <property type="component" value="Chromosome"/>
</dbReference>
<feature type="region of interest" description="Disordered" evidence="1">
    <location>
        <begin position="36"/>
        <end position="56"/>
    </location>
</feature>
<reference evidence="4" key="1">
    <citation type="submission" date="2019-08" db="EMBL/GenBank/DDBJ databases">
        <title>Limnoglobus roseus gen. nov., sp. nov., a novel freshwater planctomycete with a giant genome from the family Gemmataceae.</title>
        <authorList>
            <person name="Kulichevskaya I.S."/>
            <person name="Naumoff D.G."/>
            <person name="Miroshnikov K."/>
            <person name="Ivanova A."/>
            <person name="Philippov D.A."/>
            <person name="Hakobyan A."/>
            <person name="Rijpstra I.C."/>
            <person name="Sinninghe Damste J.S."/>
            <person name="Liesack W."/>
            <person name="Dedysh S.N."/>
        </authorList>
    </citation>
    <scope>NUCLEOTIDE SEQUENCE [LARGE SCALE GENOMIC DNA]</scope>
    <source>
        <strain evidence="4">PX52</strain>
    </source>
</reference>
<sequence length="231" mass="24482">MIRLTLRTLAVACGLLASVGSTRADDPAQKLGRYRADDDKKAAATSPLPDDTEQIHHRGYGYGGGYGRSYYGGYGRSYYGGYYGGYRPNYYGGFGGGFYGGGLSFGYSSYYAPRYYVAPSYYYAPTYAYPSYYYGGYWGISGTTGSGATLTLSLKPGATAAAPAVIPANPPADAGQFRYDGGPANPVPQPKPDGQAAPKAAPAAEPDVLKIAVKPKAESKPVNRYKAYGEK</sequence>
<evidence type="ECO:0000256" key="2">
    <source>
        <dbReference type="SAM" id="SignalP"/>
    </source>
</evidence>
<evidence type="ECO:0000256" key="1">
    <source>
        <dbReference type="SAM" id="MobiDB-lite"/>
    </source>
</evidence>
<dbReference type="EMBL" id="CP042425">
    <property type="protein sequence ID" value="QEL13771.1"/>
    <property type="molecule type" value="Genomic_DNA"/>
</dbReference>
<dbReference type="RefSeq" id="WP_178132537.1">
    <property type="nucleotide sequence ID" value="NZ_CP042425.1"/>
</dbReference>
<accession>A0A5C1A3V2</accession>
<gene>
    <name evidence="3" type="ORF">PX52LOC_00629</name>
</gene>
<feature type="compositionally biased region" description="Low complexity" evidence="1">
    <location>
        <begin position="192"/>
        <end position="204"/>
    </location>
</feature>
<feature type="chain" id="PRO_5022948435" description="TIGR03000 domain-containing protein" evidence="2">
    <location>
        <begin position="25"/>
        <end position="231"/>
    </location>
</feature>
<feature type="region of interest" description="Disordered" evidence="1">
    <location>
        <begin position="177"/>
        <end position="204"/>
    </location>
</feature>
<evidence type="ECO:0000313" key="3">
    <source>
        <dbReference type="EMBL" id="QEL13771.1"/>
    </source>
</evidence>
<dbReference type="AlphaFoldDB" id="A0A5C1A3V2"/>
<dbReference type="KEGG" id="lrs:PX52LOC_00629"/>
<organism evidence="3 4">
    <name type="scientific">Limnoglobus roseus</name>
    <dbReference type="NCBI Taxonomy" id="2598579"/>
    <lineage>
        <taxon>Bacteria</taxon>
        <taxon>Pseudomonadati</taxon>
        <taxon>Planctomycetota</taxon>
        <taxon>Planctomycetia</taxon>
        <taxon>Gemmatales</taxon>
        <taxon>Gemmataceae</taxon>
        <taxon>Limnoglobus</taxon>
    </lineage>
</organism>
<protein>
    <recommendedName>
        <fullName evidence="5">TIGR03000 domain-containing protein</fullName>
    </recommendedName>
</protein>
<keyword evidence="4" id="KW-1185">Reference proteome</keyword>
<proteinExistence type="predicted"/>